<dbReference type="PROSITE" id="PS51007">
    <property type="entry name" value="CYTC"/>
    <property type="match status" value="1"/>
</dbReference>
<dbReference type="Proteomes" id="UP000540989">
    <property type="component" value="Unassembled WGS sequence"/>
</dbReference>
<dbReference type="RefSeq" id="WP_184220980.1">
    <property type="nucleotide sequence ID" value="NZ_JACHIP010000006.1"/>
</dbReference>
<dbReference type="InterPro" id="IPR036909">
    <property type="entry name" value="Cyt_c-like_dom_sf"/>
</dbReference>
<dbReference type="GO" id="GO:0046872">
    <property type="term" value="F:metal ion binding"/>
    <property type="evidence" value="ECO:0007669"/>
    <property type="project" value="UniProtKB-KW"/>
</dbReference>
<gene>
    <name evidence="7" type="ORF">HDF16_004164</name>
</gene>
<reference evidence="7 8" key="1">
    <citation type="submission" date="2020-08" db="EMBL/GenBank/DDBJ databases">
        <title>Genomic Encyclopedia of Type Strains, Phase IV (KMG-V): Genome sequencing to study the core and pangenomes of soil and plant-associated prokaryotes.</title>
        <authorList>
            <person name="Whitman W."/>
        </authorList>
    </citation>
    <scope>NUCLEOTIDE SEQUENCE [LARGE SCALE GENOMIC DNA]</scope>
    <source>
        <strain evidence="7 8">M8UP14</strain>
    </source>
</reference>
<evidence type="ECO:0000259" key="6">
    <source>
        <dbReference type="PROSITE" id="PS51007"/>
    </source>
</evidence>
<dbReference type="SUPFAM" id="SSF46626">
    <property type="entry name" value="Cytochrome c"/>
    <property type="match status" value="1"/>
</dbReference>
<evidence type="ECO:0000256" key="2">
    <source>
        <dbReference type="ARBA" id="ARBA00022723"/>
    </source>
</evidence>
<evidence type="ECO:0000256" key="5">
    <source>
        <dbReference type="SAM" id="Phobius"/>
    </source>
</evidence>
<dbReference type="InterPro" id="IPR009056">
    <property type="entry name" value="Cyt_c-like_dom"/>
</dbReference>
<keyword evidence="5" id="KW-0472">Membrane</keyword>
<dbReference type="GO" id="GO:0020037">
    <property type="term" value="F:heme binding"/>
    <property type="evidence" value="ECO:0007669"/>
    <property type="project" value="InterPro"/>
</dbReference>
<proteinExistence type="predicted"/>
<protein>
    <submittedName>
        <fullName evidence="7">Mono/diheme cytochrome c family protein</fullName>
    </submittedName>
</protein>
<feature type="transmembrane region" description="Helical" evidence="5">
    <location>
        <begin position="14"/>
        <end position="39"/>
    </location>
</feature>
<dbReference type="EMBL" id="JACHIP010000006">
    <property type="protein sequence ID" value="MBB5059438.1"/>
    <property type="molecule type" value="Genomic_DNA"/>
</dbReference>
<name>A0A7W7ZGI2_9BACT</name>
<feature type="domain" description="Cytochrome c" evidence="6">
    <location>
        <begin position="83"/>
        <end position="175"/>
    </location>
</feature>
<sequence length="189" mass="20463">MEDSKNAKPTPRNFATGAVSVLCFVAGITVVPILALAYLDFGKPPVSVTDPAFPMEAAIVHTPLAKRIDHEMPVSHPDASTPQDLIAGAAVYKRECAFCHGLPQKPSAIGKHMYPSVPQLWQTHRNDVVGVSDDPVGETYWKVKNGIRLTGMPAYSALLSEQEMWQVSFLLSTANKPLPAEAQTQLTAQ</sequence>
<keyword evidence="5" id="KW-0812">Transmembrane</keyword>
<dbReference type="Gene3D" id="1.10.760.10">
    <property type="entry name" value="Cytochrome c-like domain"/>
    <property type="match status" value="1"/>
</dbReference>
<keyword evidence="8" id="KW-1185">Reference proteome</keyword>
<organism evidence="7 8">
    <name type="scientific">Granulicella aggregans</name>
    <dbReference type="NCBI Taxonomy" id="474949"/>
    <lineage>
        <taxon>Bacteria</taxon>
        <taxon>Pseudomonadati</taxon>
        <taxon>Acidobacteriota</taxon>
        <taxon>Terriglobia</taxon>
        <taxon>Terriglobales</taxon>
        <taxon>Acidobacteriaceae</taxon>
        <taxon>Granulicella</taxon>
    </lineage>
</organism>
<keyword evidence="5" id="KW-1133">Transmembrane helix</keyword>
<evidence type="ECO:0000256" key="1">
    <source>
        <dbReference type="ARBA" id="ARBA00022617"/>
    </source>
</evidence>
<evidence type="ECO:0000313" key="8">
    <source>
        <dbReference type="Proteomes" id="UP000540989"/>
    </source>
</evidence>
<dbReference type="GO" id="GO:0009055">
    <property type="term" value="F:electron transfer activity"/>
    <property type="evidence" value="ECO:0007669"/>
    <property type="project" value="InterPro"/>
</dbReference>
<evidence type="ECO:0000256" key="3">
    <source>
        <dbReference type="ARBA" id="ARBA00023004"/>
    </source>
</evidence>
<evidence type="ECO:0000256" key="4">
    <source>
        <dbReference type="PROSITE-ProRule" id="PRU00433"/>
    </source>
</evidence>
<dbReference type="AlphaFoldDB" id="A0A7W7ZGI2"/>
<accession>A0A7W7ZGI2</accession>
<evidence type="ECO:0000313" key="7">
    <source>
        <dbReference type="EMBL" id="MBB5059438.1"/>
    </source>
</evidence>
<comment type="caution">
    <text evidence="7">The sequence shown here is derived from an EMBL/GenBank/DDBJ whole genome shotgun (WGS) entry which is preliminary data.</text>
</comment>
<keyword evidence="1 4" id="KW-0349">Heme</keyword>
<keyword evidence="3 4" id="KW-0408">Iron</keyword>
<keyword evidence="2 4" id="KW-0479">Metal-binding</keyword>
<dbReference type="Pfam" id="PF13442">
    <property type="entry name" value="Cytochrome_CBB3"/>
    <property type="match status" value="1"/>
</dbReference>